<keyword evidence="5" id="KW-1185">Reference proteome</keyword>
<evidence type="ECO:0000313" key="5">
    <source>
        <dbReference type="Proteomes" id="UP000184356"/>
    </source>
</evidence>
<evidence type="ECO:0000256" key="2">
    <source>
        <dbReference type="SAM" id="Phobius"/>
    </source>
</evidence>
<feature type="signal peptide" evidence="3">
    <location>
        <begin position="1"/>
        <end position="29"/>
    </location>
</feature>
<feature type="chain" id="PRO_5012476757" description="Mid2 domain-containing protein" evidence="3">
    <location>
        <begin position="30"/>
        <end position="387"/>
    </location>
</feature>
<sequence>MKKCSMFSLPVSICVWGLLMVALSHSASAADSDRTYFTNPPSSQSDADGMPVYELGSVQEISWTTDLDIFNISIWQRDRGSGNKNSGGNIFGLSTNNSHSSQSRTNRRTAKTSPSETINTFSWAVQTYSLDLSDSSIFFLSIEAGSHSSTSANFNITSSTKSYPSSSPIADSDSESESESDPDSPTTTDSPTSLTSTGKIALGLGAGIGAPLISLLAILAYFQYRSARRAYAHTQALQNHPDYHHHSHPQSQAPPPAWRHPSASPGMDQLTVPPSILPPKQVPASVPLYRNRSLPPSELPQKLARPVYEPPWEVHSDSAVGHAPVPAPAPALVGLGVGVGVGNWSGNEHTKRTGYSRGPRPETRNTSVRSSAGLGIPELPGEGSNFI</sequence>
<feature type="transmembrane region" description="Helical" evidence="2">
    <location>
        <begin position="200"/>
        <end position="222"/>
    </location>
</feature>
<feature type="region of interest" description="Disordered" evidence="1">
    <location>
        <begin position="85"/>
        <end position="116"/>
    </location>
</feature>
<gene>
    <name evidence="4" type="ORF">ASPSYDRAFT_592842</name>
</gene>
<evidence type="ECO:0000256" key="1">
    <source>
        <dbReference type="SAM" id="MobiDB-lite"/>
    </source>
</evidence>
<feature type="compositionally biased region" description="Low complexity" evidence="1">
    <location>
        <begin position="183"/>
        <end position="195"/>
    </location>
</feature>
<keyword evidence="3" id="KW-0732">Signal</keyword>
<reference evidence="5" key="1">
    <citation type="journal article" date="2017" name="Genome Biol.">
        <title>Comparative genomics reveals high biological diversity and specific adaptations in the industrially and medically important fungal genus Aspergillus.</title>
        <authorList>
            <person name="de Vries R.P."/>
            <person name="Riley R."/>
            <person name="Wiebenga A."/>
            <person name="Aguilar-Osorio G."/>
            <person name="Amillis S."/>
            <person name="Uchima C.A."/>
            <person name="Anderluh G."/>
            <person name="Asadollahi M."/>
            <person name="Askin M."/>
            <person name="Barry K."/>
            <person name="Battaglia E."/>
            <person name="Bayram O."/>
            <person name="Benocci T."/>
            <person name="Braus-Stromeyer S.A."/>
            <person name="Caldana C."/>
            <person name="Canovas D."/>
            <person name="Cerqueira G.C."/>
            <person name="Chen F."/>
            <person name="Chen W."/>
            <person name="Choi C."/>
            <person name="Clum A."/>
            <person name="Dos Santos R.A."/>
            <person name="Damasio A.R."/>
            <person name="Diallinas G."/>
            <person name="Emri T."/>
            <person name="Fekete E."/>
            <person name="Flipphi M."/>
            <person name="Freyberg S."/>
            <person name="Gallo A."/>
            <person name="Gournas C."/>
            <person name="Habgood R."/>
            <person name="Hainaut M."/>
            <person name="Harispe M.L."/>
            <person name="Henrissat B."/>
            <person name="Hilden K.S."/>
            <person name="Hope R."/>
            <person name="Hossain A."/>
            <person name="Karabika E."/>
            <person name="Karaffa L."/>
            <person name="Karanyi Z."/>
            <person name="Krasevec N."/>
            <person name="Kuo A."/>
            <person name="Kusch H."/>
            <person name="LaButti K."/>
            <person name="Lagendijk E.L."/>
            <person name="Lapidus A."/>
            <person name="Levasseur A."/>
            <person name="Lindquist E."/>
            <person name="Lipzen A."/>
            <person name="Logrieco A.F."/>
            <person name="MacCabe A."/>
            <person name="Maekelae M.R."/>
            <person name="Malavazi I."/>
            <person name="Melin P."/>
            <person name="Meyer V."/>
            <person name="Mielnichuk N."/>
            <person name="Miskei M."/>
            <person name="Molnar A.P."/>
            <person name="Mule G."/>
            <person name="Ngan C.Y."/>
            <person name="Orejas M."/>
            <person name="Orosz E."/>
            <person name="Ouedraogo J.P."/>
            <person name="Overkamp K.M."/>
            <person name="Park H.-S."/>
            <person name="Perrone G."/>
            <person name="Piumi F."/>
            <person name="Punt P.J."/>
            <person name="Ram A.F."/>
            <person name="Ramon A."/>
            <person name="Rauscher S."/>
            <person name="Record E."/>
            <person name="Riano-Pachon D.M."/>
            <person name="Robert V."/>
            <person name="Roehrig J."/>
            <person name="Ruller R."/>
            <person name="Salamov A."/>
            <person name="Salih N.S."/>
            <person name="Samson R.A."/>
            <person name="Sandor E."/>
            <person name="Sanguinetti M."/>
            <person name="Schuetze T."/>
            <person name="Sepcic K."/>
            <person name="Shelest E."/>
            <person name="Sherlock G."/>
            <person name="Sophianopoulou V."/>
            <person name="Squina F.M."/>
            <person name="Sun H."/>
            <person name="Susca A."/>
            <person name="Todd R.B."/>
            <person name="Tsang A."/>
            <person name="Unkles S.E."/>
            <person name="van de Wiele N."/>
            <person name="van Rossen-Uffink D."/>
            <person name="Oliveira J.V."/>
            <person name="Vesth T.C."/>
            <person name="Visser J."/>
            <person name="Yu J.-H."/>
            <person name="Zhou M."/>
            <person name="Andersen M.R."/>
            <person name="Archer D.B."/>
            <person name="Baker S.E."/>
            <person name="Benoit I."/>
            <person name="Brakhage A.A."/>
            <person name="Braus G.H."/>
            <person name="Fischer R."/>
            <person name="Frisvad J.C."/>
            <person name="Goldman G.H."/>
            <person name="Houbraken J."/>
            <person name="Oakley B."/>
            <person name="Pocsi I."/>
            <person name="Scazzocchio C."/>
            <person name="Seiboth B."/>
            <person name="vanKuyk P.A."/>
            <person name="Wortman J."/>
            <person name="Dyer P.S."/>
            <person name="Grigoriev I.V."/>
        </authorList>
    </citation>
    <scope>NUCLEOTIDE SEQUENCE [LARGE SCALE GENOMIC DNA]</scope>
    <source>
        <strain evidence="5">CBS 593.65</strain>
    </source>
</reference>
<proteinExistence type="predicted"/>
<dbReference type="RefSeq" id="XP_040705651.1">
    <property type="nucleotide sequence ID" value="XM_040849672.1"/>
</dbReference>
<dbReference type="AlphaFoldDB" id="A0A1L9TR42"/>
<protein>
    <recommendedName>
        <fullName evidence="6">Mid2 domain-containing protein</fullName>
    </recommendedName>
</protein>
<feature type="compositionally biased region" description="Polar residues" evidence="1">
    <location>
        <begin position="85"/>
        <end position="104"/>
    </location>
</feature>
<accession>A0A1L9TR42</accession>
<dbReference type="VEuPathDB" id="FungiDB:ASPSYDRAFT_592842"/>
<feature type="region of interest" description="Disordered" evidence="1">
    <location>
        <begin position="240"/>
        <end position="279"/>
    </location>
</feature>
<feature type="compositionally biased region" description="Low complexity" evidence="1">
    <location>
        <begin position="157"/>
        <end position="171"/>
    </location>
</feature>
<keyword evidence="2" id="KW-1133">Transmembrane helix</keyword>
<evidence type="ECO:0000313" key="4">
    <source>
        <dbReference type="EMBL" id="OJJ61845.1"/>
    </source>
</evidence>
<name>A0A1L9TR42_9EURO</name>
<dbReference type="STRING" id="1036612.A0A1L9TR42"/>
<evidence type="ECO:0008006" key="6">
    <source>
        <dbReference type="Google" id="ProtNLM"/>
    </source>
</evidence>
<keyword evidence="2" id="KW-0812">Transmembrane</keyword>
<dbReference type="GeneID" id="63765745"/>
<dbReference type="EMBL" id="KV878583">
    <property type="protein sequence ID" value="OJJ61845.1"/>
    <property type="molecule type" value="Genomic_DNA"/>
</dbReference>
<dbReference type="OrthoDB" id="4504712at2759"/>
<organism evidence="4 5">
    <name type="scientific">Aspergillus sydowii CBS 593.65</name>
    <dbReference type="NCBI Taxonomy" id="1036612"/>
    <lineage>
        <taxon>Eukaryota</taxon>
        <taxon>Fungi</taxon>
        <taxon>Dikarya</taxon>
        <taxon>Ascomycota</taxon>
        <taxon>Pezizomycotina</taxon>
        <taxon>Eurotiomycetes</taxon>
        <taxon>Eurotiomycetidae</taxon>
        <taxon>Eurotiales</taxon>
        <taxon>Aspergillaceae</taxon>
        <taxon>Aspergillus</taxon>
        <taxon>Aspergillus subgen. Nidulantes</taxon>
    </lineage>
</organism>
<dbReference type="Proteomes" id="UP000184356">
    <property type="component" value="Unassembled WGS sequence"/>
</dbReference>
<evidence type="ECO:0000256" key="3">
    <source>
        <dbReference type="SAM" id="SignalP"/>
    </source>
</evidence>
<feature type="region of interest" description="Disordered" evidence="1">
    <location>
        <begin position="344"/>
        <end position="387"/>
    </location>
</feature>
<feature type="compositionally biased region" description="Acidic residues" evidence="1">
    <location>
        <begin position="172"/>
        <end position="182"/>
    </location>
</feature>
<keyword evidence="2" id="KW-0472">Membrane</keyword>
<feature type="region of interest" description="Disordered" evidence="1">
    <location>
        <begin position="155"/>
        <end position="195"/>
    </location>
</feature>